<dbReference type="InterPro" id="IPR032675">
    <property type="entry name" value="LRR_dom_sf"/>
</dbReference>
<gene>
    <name evidence="1" type="ORF">PHLCEN_2v6215</name>
</gene>
<dbReference type="Gene3D" id="3.80.10.10">
    <property type="entry name" value="Ribonuclease Inhibitor"/>
    <property type="match status" value="1"/>
</dbReference>
<proteinExistence type="predicted"/>
<evidence type="ECO:0000313" key="2">
    <source>
        <dbReference type="Proteomes" id="UP000186601"/>
    </source>
</evidence>
<organism evidence="1 2">
    <name type="scientific">Hermanssonia centrifuga</name>
    <dbReference type="NCBI Taxonomy" id="98765"/>
    <lineage>
        <taxon>Eukaryota</taxon>
        <taxon>Fungi</taxon>
        <taxon>Dikarya</taxon>
        <taxon>Basidiomycota</taxon>
        <taxon>Agaricomycotina</taxon>
        <taxon>Agaricomycetes</taxon>
        <taxon>Polyporales</taxon>
        <taxon>Meruliaceae</taxon>
        <taxon>Hermanssonia</taxon>
    </lineage>
</organism>
<protein>
    <submittedName>
        <fullName evidence="1">Uncharacterized protein</fullName>
    </submittedName>
</protein>
<dbReference type="EMBL" id="MLYV02000604">
    <property type="protein sequence ID" value="PSR81920.1"/>
    <property type="molecule type" value="Genomic_DNA"/>
</dbReference>
<dbReference type="Proteomes" id="UP000186601">
    <property type="component" value="Unassembled WGS sequence"/>
</dbReference>
<dbReference type="SUPFAM" id="SSF52047">
    <property type="entry name" value="RNI-like"/>
    <property type="match status" value="1"/>
</dbReference>
<accession>A0A2R6P037</accession>
<comment type="caution">
    <text evidence="1">The sequence shown here is derived from an EMBL/GenBank/DDBJ whole genome shotgun (WGS) entry which is preliminary data.</text>
</comment>
<evidence type="ECO:0000313" key="1">
    <source>
        <dbReference type="EMBL" id="PSR81920.1"/>
    </source>
</evidence>
<keyword evidence="2" id="KW-1185">Reference proteome</keyword>
<name>A0A2R6P037_9APHY</name>
<reference evidence="1 2" key="1">
    <citation type="submission" date="2018-02" db="EMBL/GenBank/DDBJ databases">
        <title>Genome sequence of the basidiomycete white-rot fungus Phlebia centrifuga.</title>
        <authorList>
            <person name="Granchi Z."/>
            <person name="Peng M."/>
            <person name="de Vries R.P."/>
            <person name="Hilden K."/>
            <person name="Makela M.R."/>
            <person name="Grigoriev I."/>
            <person name="Riley R."/>
        </authorList>
    </citation>
    <scope>NUCLEOTIDE SEQUENCE [LARGE SCALE GENOMIC DNA]</scope>
    <source>
        <strain evidence="1 2">FBCC195</strain>
    </source>
</reference>
<sequence length="303" mass="34006">MHSDEDPNVDDEGTDIFEVFKDSPFLEELTIVHTHPLMPKCVSRSISGQKPLPLQHLRRLHLELPSSDLISILSSITTSKELETVLITSSDSRSTPPISSESARLLPSDPRCVPCLTRVLCLHLDIAAFVLEGFSHPLLKVPFLKMNASSKAQLLSTLTIIRSFNLMPFLQTVAICADQPARRHLEKYEPLTEDIIPLLKVVSSTIRCLELVDCSLGIIEELAIHLHHSHQPSCPRLSRLSFKGMRIERRNMIELCSPLKGRLKDLRLAGCMFDSGAEMERLQDDLSHLDIENLELSDPVVLE</sequence>
<dbReference type="AlphaFoldDB" id="A0A2R6P037"/>